<reference evidence="1" key="1">
    <citation type="journal article" date="2019" name="Philos. Trans. R. Soc. Lond., B, Biol. Sci.">
        <title>Targeted metagenomic recovery of four divergent viruses reveals shared and distinctive characteristics of giant viruses of marine eukaryotes.</title>
        <authorList>
            <person name="Needham D.M."/>
            <person name="Poirier C."/>
            <person name="Hehenberger E."/>
            <person name="Jimenez V."/>
            <person name="Swalwell J.E."/>
            <person name="Santoro A.E."/>
            <person name="Worden A.Z."/>
        </authorList>
    </citation>
    <scope>NUCLEOTIDE SEQUENCE</scope>
    <source>
        <strain evidence="1">OPacV-662</strain>
    </source>
</reference>
<sequence length="95" mass="11272">MNDEIQTLVSQLEESWDQKKYSDIITKITSEQKRLEEYISLIKKQPQINNTNINICEWETKLQSALHLDDEIKIYQDLISALETQDDKMHIEYLG</sequence>
<accession>A0A5J6VJ53</accession>
<proteinExistence type="predicted"/>
<dbReference type="EMBL" id="MN448274">
    <property type="protein sequence ID" value="QFG73873.1"/>
    <property type="molecule type" value="Genomic_DNA"/>
</dbReference>
<organism evidence="1">
    <name type="scientific">Megaviridae environmental sample</name>
    <dbReference type="NCBI Taxonomy" id="1737588"/>
    <lineage>
        <taxon>Viruses</taxon>
        <taxon>Varidnaviria</taxon>
        <taxon>Bamfordvirae</taxon>
        <taxon>Nucleocytoviricota</taxon>
        <taxon>Megaviricetes</taxon>
        <taxon>Imitervirales</taxon>
        <taxon>Mimiviridae</taxon>
        <taxon>environmental samples</taxon>
    </lineage>
</organism>
<protein>
    <submittedName>
        <fullName evidence="1">Uncharacterized protein</fullName>
    </submittedName>
</protein>
<name>A0A5J6VJ53_9VIRU</name>
<evidence type="ECO:0000313" key="1">
    <source>
        <dbReference type="EMBL" id="QFG73873.1"/>
    </source>
</evidence>